<evidence type="ECO:0000313" key="7">
    <source>
        <dbReference type="EMBL" id="KAH3668908.1"/>
    </source>
</evidence>
<feature type="compositionally biased region" description="Polar residues" evidence="5">
    <location>
        <begin position="210"/>
        <end position="219"/>
    </location>
</feature>
<evidence type="ECO:0000313" key="8">
    <source>
        <dbReference type="Proteomes" id="UP000769157"/>
    </source>
</evidence>
<evidence type="ECO:0000256" key="2">
    <source>
        <dbReference type="ARBA" id="ARBA00023015"/>
    </source>
</evidence>
<evidence type="ECO:0000256" key="1">
    <source>
        <dbReference type="ARBA" id="ARBA00004123"/>
    </source>
</evidence>
<dbReference type="GO" id="GO:0045944">
    <property type="term" value="P:positive regulation of transcription by RNA polymerase II"/>
    <property type="evidence" value="ECO:0007669"/>
    <property type="project" value="TreeGrafter"/>
</dbReference>
<comment type="caution">
    <text evidence="7">The sequence shown here is derived from an EMBL/GenBank/DDBJ whole genome shotgun (WGS) entry which is preliminary data.</text>
</comment>
<dbReference type="RefSeq" id="XP_046063322.1">
    <property type="nucleotide sequence ID" value="XM_046203557.1"/>
</dbReference>
<evidence type="ECO:0000256" key="5">
    <source>
        <dbReference type="SAM" id="MobiDB-lite"/>
    </source>
</evidence>
<dbReference type="Pfam" id="PF07524">
    <property type="entry name" value="Bromo_TP"/>
    <property type="match status" value="1"/>
</dbReference>
<dbReference type="AlphaFoldDB" id="A0A9P8PB22"/>
<comment type="subcellular location">
    <subcellularLocation>
        <location evidence="1">Nucleus</location>
    </subcellularLocation>
</comment>
<feature type="region of interest" description="Disordered" evidence="5">
    <location>
        <begin position="147"/>
        <end position="174"/>
    </location>
</feature>
<feature type="domain" description="Bromodomain associated" evidence="6">
    <location>
        <begin position="3"/>
        <end position="79"/>
    </location>
</feature>
<evidence type="ECO:0000256" key="4">
    <source>
        <dbReference type="ARBA" id="ARBA00023242"/>
    </source>
</evidence>
<organism evidence="7 8">
    <name type="scientific">Ogataea philodendri</name>
    <dbReference type="NCBI Taxonomy" id="1378263"/>
    <lineage>
        <taxon>Eukaryota</taxon>
        <taxon>Fungi</taxon>
        <taxon>Dikarya</taxon>
        <taxon>Ascomycota</taxon>
        <taxon>Saccharomycotina</taxon>
        <taxon>Pichiomycetes</taxon>
        <taxon>Pichiales</taxon>
        <taxon>Pichiaceae</taxon>
        <taxon>Ogataea</taxon>
    </lineage>
</organism>
<reference evidence="7" key="2">
    <citation type="submission" date="2021-01" db="EMBL/GenBank/DDBJ databases">
        <authorList>
            <person name="Schikora-Tamarit M.A."/>
        </authorList>
    </citation>
    <scope>NUCLEOTIDE SEQUENCE</scope>
    <source>
        <strain evidence="7">CBS6075</strain>
    </source>
</reference>
<dbReference type="EMBL" id="JAEUBE010000158">
    <property type="protein sequence ID" value="KAH3668908.1"/>
    <property type="molecule type" value="Genomic_DNA"/>
</dbReference>
<dbReference type="GO" id="GO:0005669">
    <property type="term" value="C:transcription factor TFIID complex"/>
    <property type="evidence" value="ECO:0007669"/>
    <property type="project" value="TreeGrafter"/>
</dbReference>
<sequence>MTSSFQFHLLRVSIAQLLKAHGFDRCNNRALDLLTDLYVRYFQLLLQTVTKYTEARNDIEPNVQDISNAFLELRLISPARRLDARDSDRLVNQGLDNFLYWVHSDTNTRMRQAARPNREFLQELEELRNSKDIHTKMNSLTAALGQSAPGLGRQAGESANGEPAAADPGLDQDGARLDPDWIRFVLRGQLTDKPDSKFKGSVLDQYVPSDLQQPSQSPFNDHVVSGPTPDNLAEYLPYAQDSTKEELDDI</sequence>
<dbReference type="InterPro" id="IPR009072">
    <property type="entry name" value="Histone-fold"/>
</dbReference>
<protein>
    <recommendedName>
        <fullName evidence="6">Bromodomain associated domain-containing protein</fullName>
    </recommendedName>
</protein>
<dbReference type="SMART" id="SM00576">
    <property type="entry name" value="BTP"/>
    <property type="match status" value="1"/>
</dbReference>
<dbReference type="InterPro" id="IPR006565">
    <property type="entry name" value="BTP"/>
</dbReference>
<dbReference type="Proteomes" id="UP000769157">
    <property type="component" value="Unassembled WGS sequence"/>
</dbReference>
<proteinExistence type="predicted"/>
<dbReference type="PANTHER" id="PTHR46452:SF1">
    <property type="entry name" value="TRANSCRIPTION INITIATION FACTOR TFIID SUBUNIT 3"/>
    <property type="match status" value="1"/>
</dbReference>
<dbReference type="Gene3D" id="1.10.20.10">
    <property type="entry name" value="Histone, subunit A"/>
    <property type="match status" value="1"/>
</dbReference>
<dbReference type="GeneID" id="70234630"/>
<evidence type="ECO:0000259" key="6">
    <source>
        <dbReference type="SMART" id="SM00576"/>
    </source>
</evidence>
<dbReference type="OrthoDB" id="5402929at2759"/>
<gene>
    <name evidence="7" type="ORF">OGAPHI_002663</name>
</gene>
<keyword evidence="2" id="KW-0805">Transcription regulation</keyword>
<evidence type="ECO:0000256" key="3">
    <source>
        <dbReference type="ARBA" id="ARBA00023163"/>
    </source>
</evidence>
<keyword evidence="4" id="KW-0539">Nucleus</keyword>
<dbReference type="CDD" id="cd00076">
    <property type="entry name" value="HFD_SF"/>
    <property type="match status" value="1"/>
</dbReference>
<accession>A0A9P8PB22</accession>
<feature type="region of interest" description="Disordered" evidence="5">
    <location>
        <begin position="209"/>
        <end position="250"/>
    </location>
</feature>
<dbReference type="GO" id="GO:0046982">
    <property type="term" value="F:protein heterodimerization activity"/>
    <property type="evidence" value="ECO:0007669"/>
    <property type="project" value="InterPro"/>
</dbReference>
<reference evidence="7" key="1">
    <citation type="journal article" date="2021" name="Open Biol.">
        <title>Shared evolutionary footprints suggest mitochondrial oxidative damage underlies multiple complex I losses in fungi.</title>
        <authorList>
            <person name="Schikora-Tamarit M.A."/>
            <person name="Marcet-Houben M."/>
            <person name="Nosek J."/>
            <person name="Gabaldon T."/>
        </authorList>
    </citation>
    <scope>NUCLEOTIDE SEQUENCE</scope>
    <source>
        <strain evidence="7">CBS6075</strain>
    </source>
</reference>
<keyword evidence="3" id="KW-0804">Transcription</keyword>
<name>A0A9P8PB22_9ASCO</name>
<dbReference type="PANTHER" id="PTHR46452">
    <property type="entry name" value="TRANSCRIPTION INITIATION FACTOR TFIID SUBUNIT 3"/>
    <property type="match status" value="1"/>
</dbReference>
<keyword evidence="8" id="KW-1185">Reference proteome</keyword>